<accession>A0A317Y2V4</accession>
<dbReference type="Proteomes" id="UP000251960">
    <property type="component" value="Chromosome 1"/>
</dbReference>
<organism evidence="1">
    <name type="scientific">Zea mays</name>
    <name type="common">Maize</name>
    <dbReference type="NCBI Taxonomy" id="4577"/>
    <lineage>
        <taxon>Eukaryota</taxon>
        <taxon>Viridiplantae</taxon>
        <taxon>Streptophyta</taxon>
        <taxon>Embryophyta</taxon>
        <taxon>Tracheophyta</taxon>
        <taxon>Spermatophyta</taxon>
        <taxon>Magnoliopsida</taxon>
        <taxon>Liliopsida</taxon>
        <taxon>Poales</taxon>
        <taxon>Poaceae</taxon>
        <taxon>PACMAD clade</taxon>
        <taxon>Panicoideae</taxon>
        <taxon>Andropogonodae</taxon>
        <taxon>Andropogoneae</taxon>
        <taxon>Tripsacinae</taxon>
        <taxon>Zea</taxon>
    </lineage>
</organism>
<reference evidence="1" key="1">
    <citation type="journal article" date="2018" name="Nat. Genet.">
        <title>Extensive intraspecific gene order and gene structural variations between Mo17 and other maize genomes.</title>
        <authorList>
            <person name="Sun S."/>
            <person name="Zhou Y."/>
            <person name="Chen J."/>
            <person name="Shi J."/>
            <person name="Zhao H."/>
            <person name="Zhao H."/>
            <person name="Song W."/>
            <person name="Zhang M."/>
            <person name="Cui Y."/>
            <person name="Dong X."/>
            <person name="Liu H."/>
            <person name="Ma X."/>
            <person name="Jiao Y."/>
            <person name="Wang B."/>
            <person name="Wei X."/>
            <person name="Stein J.C."/>
            <person name="Glaubitz J.C."/>
            <person name="Lu F."/>
            <person name="Yu G."/>
            <person name="Liang C."/>
            <person name="Fengler K."/>
            <person name="Li B."/>
            <person name="Rafalski A."/>
            <person name="Schnable P.S."/>
            <person name="Ware D.H."/>
            <person name="Buckler E.S."/>
            <person name="Lai J."/>
        </authorList>
    </citation>
    <scope>NUCLEOTIDE SEQUENCE [LARGE SCALE GENOMIC DNA]</scope>
    <source>
        <tissue evidence="1">Seedling</tissue>
    </source>
</reference>
<sequence length="25" mass="2781">MTFISCGIKTIVLKNCVPKQALRCI</sequence>
<name>A0A317Y2V4_MAIZE</name>
<gene>
    <name evidence="1" type="ORF">Zm00014a_018931</name>
</gene>
<dbReference type="AlphaFoldDB" id="A0A317Y2V4"/>
<comment type="caution">
    <text evidence="1">The sequence shown here is derived from an EMBL/GenBank/DDBJ whole genome shotgun (WGS) entry which is preliminary data.</text>
</comment>
<protein>
    <submittedName>
        <fullName evidence="1">Uncharacterized protein</fullName>
    </submittedName>
</protein>
<proteinExistence type="predicted"/>
<evidence type="ECO:0000313" key="1">
    <source>
        <dbReference type="EMBL" id="PWZ52561.1"/>
    </source>
</evidence>
<dbReference type="EMBL" id="NCVQ01000001">
    <property type="protein sequence ID" value="PWZ52561.1"/>
    <property type="molecule type" value="Genomic_DNA"/>
</dbReference>